<organism evidence="2 3">
    <name type="scientific">Clostridium saudiense</name>
    <dbReference type="NCBI Taxonomy" id="1414720"/>
    <lineage>
        <taxon>Bacteria</taxon>
        <taxon>Bacillati</taxon>
        <taxon>Bacillota</taxon>
        <taxon>Clostridia</taxon>
        <taxon>Eubacteriales</taxon>
        <taxon>Clostridiaceae</taxon>
        <taxon>Clostridium</taxon>
    </lineage>
</organism>
<dbReference type="Proteomes" id="UP000767334">
    <property type="component" value="Unassembled WGS sequence"/>
</dbReference>
<keyword evidence="1" id="KW-1133">Transmembrane helix</keyword>
<dbReference type="EMBL" id="JACJLL010000069">
    <property type="protein sequence ID" value="MBM6819897.1"/>
    <property type="molecule type" value="Genomic_DNA"/>
</dbReference>
<evidence type="ECO:0000313" key="3">
    <source>
        <dbReference type="Proteomes" id="UP000767334"/>
    </source>
</evidence>
<evidence type="ECO:0000313" key="2">
    <source>
        <dbReference type="EMBL" id="MBM6819897.1"/>
    </source>
</evidence>
<reference evidence="2 3" key="1">
    <citation type="journal article" date="2021" name="Sci. Rep.">
        <title>The distribution of antibiotic resistance genes in chicken gut microbiota commensals.</title>
        <authorList>
            <person name="Juricova H."/>
            <person name="Matiasovicova J."/>
            <person name="Kubasova T."/>
            <person name="Cejkova D."/>
            <person name="Rychlik I."/>
        </authorList>
    </citation>
    <scope>NUCLEOTIDE SEQUENCE [LARGE SCALE GENOMIC DNA]</scope>
    <source>
        <strain evidence="2 3">An435</strain>
    </source>
</reference>
<dbReference type="RefSeq" id="WP_148322562.1">
    <property type="nucleotide sequence ID" value="NZ_JACJLL010000069.1"/>
</dbReference>
<sequence>MAVIVYKCPNCGAEIKFNPELQKGKCDFCLSEFTVDEIERLNGLDNQHINKENLEQNYNKEWDNIGEKTRVYSCPRCGAEIVADNTTTATFCCYCHGPVVLSDKFNGEFKPSKVIPFKIDKDKAIENFINWSKKKWFLPSEFSSSKQLEKITGIYIPFWIVDSNVTGQMSARGKKIKTWVSGDYKYTKTDIYNIYREANLTFKNVPSNASSKMDDKIMESIEPYDSREFKEFSIAYLPGFFSEKYDKTKDQVLPLIESKIRLGTNDILRNSINGYSIVDVVGTHENFNKTSCNYALMPVWMMTYSLGGKNYIFAMNGQTGKVFGALPVSKVKIFILFLLVFIIVFLLVFIGGMTI</sequence>
<keyword evidence="1" id="KW-0812">Transmembrane</keyword>
<evidence type="ECO:0000256" key="1">
    <source>
        <dbReference type="SAM" id="Phobius"/>
    </source>
</evidence>
<accession>A0ABS2FHX8</accession>
<proteinExistence type="predicted"/>
<dbReference type="Gene3D" id="2.20.28.30">
    <property type="entry name" value="RNA polymerase ii, chain L"/>
    <property type="match status" value="2"/>
</dbReference>
<protein>
    <recommendedName>
        <fullName evidence="4">Replication restart DNA helicase PriA</fullName>
    </recommendedName>
</protein>
<evidence type="ECO:0008006" key="4">
    <source>
        <dbReference type="Google" id="ProtNLM"/>
    </source>
</evidence>
<dbReference type="PANTHER" id="PTHR37826:SF3">
    <property type="entry name" value="J DOMAIN-CONTAINING PROTEIN"/>
    <property type="match status" value="1"/>
</dbReference>
<gene>
    <name evidence="2" type="ORF">H6A19_11210</name>
</gene>
<comment type="caution">
    <text evidence="2">The sequence shown here is derived from an EMBL/GenBank/DDBJ whole genome shotgun (WGS) entry which is preliminary data.</text>
</comment>
<dbReference type="PANTHER" id="PTHR37826">
    <property type="entry name" value="FLOTILLIN BAND_7_5 DOMAIN PROTEIN"/>
    <property type="match status" value="1"/>
</dbReference>
<keyword evidence="3" id="KW-1185">Reference proteome</keyword>
<name>A0ABS2FHX8_9CLOT</name>
<feature type="transmembrane region" description="Helical" evidence="1">
    <location>
        <begin position="333"/>
        <end position="353"/>
    </location>
</feature>
<keyword evidence="1" id="KW-0472">Membrane</keyword>